<dbReference type="EMBL" id="KV425583">
    <property type="protein sequence ID" value="KZT23685.1"/>
    <property type="molecule type" value="Genomic_DNA"/>
</dbReference>
<accession>A0A165RE56</accession>
<reference evidence="2 3" key="1">
    <citation type="journal article" date="2016" name="Mol. Biol. Evol.">
        <title>Comparative Genomics of Early-Diverging Mushroom-Forming Fungi Provides Insights into the Origins of Lignocellulose Decay Capabilities.</title>
        <authorList>
            <person name="Nagy L.G."/>
            <person name="Riley R."/>
            <person name="Tritt A."/>
            <person name="Adam C."/>
            <person name="Daum C."/>
            <person name="Floudas D."/>
            <person name="Sun H."/>
            <person name="Yadav J.S."/>
            <person name="Pangilinan J."/>
            <person name="Larsson K.H."/>
            <person name="Matsuura K."/>
            <person name="Barry K."/>
            <person name="Labutti K."/>
            <person name="Kuo R."/>
            <person name="Ohm R.A."/>
            <person name="Bhattacharya S.S."/>
            <person name="Shirouzu T."/>
            <person name="Yoshinaga Y."/>
            <person name="Martin F.M."/>
            <person name="Grigoriev I.V."/>
            <person name="Hibbett D.S."/>
        </authorList>
    </citation>
    <scope>NUCLEOTIDE SEQUENCE [LARGE SCALE GENOMIC DNA]</scope>
    <source>
        <strain evidence="2 3">HHB14362 ss-1</strain>
    </source>
</reference>
<name>A0A165RE56_9AGAM</name>
<organism evidence="2 3">
    <name type="scientific">Neolentinus lepideus HHB14362 ss-1</name>
    <dbReference type="NCBI Taxonomy" id="1314782"/>
    <lineage>
        <taxon>Eukaryota</taxon>
        <taxon>Fungi</taxon>
        <taxon>Dikarya</taxon>
        <taxon>Basidiomycota</taxon>
        <taxon>Agaricomycotina</taxon>
        <taxon>Agaricomycetes</taxon>
        <taxon>Gloeophyllales</taxon>
        <taxon>Gloeophyllaceae</taxon>
        <taxon>Neolentinus</taxon>
    </lineage>
</organism>
<dbReference type="Proteomes" id="UP000076761">
    <property type="component" value="Unassembled WGS sequence"/>
</dbReference>
<keyword evidence="1" id="KW-1133">Transmembrane helix</keyword>
<gene>
    <name evidence="2" type="ORF">NEOLEDRAFT_1149199</name>
</gene>
<dbReference type="InParanoid" id="A0A165RE56"/>
<protein>
    <submittedName>
        <fullName evidence="2">Uncharacterized protein</fullName>
    </submittedName>
</protein>
<sequence length="223" mass="24387">MSLIQSRDWSSAILVPYEAGPVSLSGIALNAVGNGNRLGATTGRPSIALVSCMMSSESYPSPTLNIFPTVVTPFVTLGKTSDQTTKYTVDAIPARDDELTTIRFAHPATPAQVSMEGRYTVKLQRTGRVLTSTQMNKIELATRADWGSYRKLEENRRVYGLFGSPVVFLAVLGGYLCTSTARVKQHHSSASNSLSRAFPPVACIRKMPDRLTRVLRSDRFRVS</sequence>
<evidence type="ECO:0000256" key="1">
    <source>
        <dbReference type="SAM" id="Phobius"/>
    </source>
</evidence>
<dbReference type="AlphaFoldDB" id="A0A165RE56"/>
<keyword evidence="1" id="KW-0812">Transmembrane</keyword>
<keyword evidence="1" id="KW-0472">Membrane</keyword>
<keyword evidence="3" id="KW-1185">Reference proteome</keyword>
<evidence type="ECO:0000313" key="2">
    <source>
        <dbReference type="EMBL" id="KZT23685.1"/>
    </source>
</evidence>
<evidence type="ECO:0000313" key="3">
    <source>
        <dbReference type="Proteomes" id="UP000076761"/>
    </source>
</evidence>
<proteinExistence type="predicted"/>
<feature type="transmembrane region" description="Helical" evidence="1">
    <location>
        <begin position="158"/>
        <end position="176"/>
    </location>
</feature>